<dbReference type="Proteomes" id="UP000011566">
    <property type="component" value="Unassembled WGS sequence"/>
</dbReference>
<protein>
    <recommendedName>
        <fullName evidence="4">DUF2238 domain-containing protein</fullName>
    </recommendedName>
</protein>
<sequence length="190" mass="21045">MLRSVKRAAERGLQAGILTVFVVGLRRRSPGAVVNAVCALFVTALPRRLERRYDLEFEGWQRLYVDAGMLTHAVGMLGPYDDVWWWDNVTHTCSATLLGGVVFAVARRRDRNPRPRVVAVVVCLGVLWEAFEYAIHAVAKRFGVEPILVSYGSADVAADLAFDLLGALLVLAFGDRLLDNLVPTDEHGER</sequence>
<keyword evidence="1" id="KW-1133">Transmembrane helix</keyword>
<keyword evidence="1" id="KW-0472">Membrane</keyword>
<accession>M0LZI1</accession>
<comment type="caution">
    <text evidence="2">The sequence shown here is derived from an EMBL/GenBank/DDBJ whole genome shotgun (WGS) entry which is preliminary data.</text>
</comment>
<dbReference type="OrthoDB" id="214440at2157"/>
<dbReference type="EMBL" id="AOMB01000029">
    <property type="protein sequence ID" value="EMA38563.1"/>
    <property type="molecule type" value="Genomic_DNA"/>
</dbReference>
<dbReference type="eggNOG" id="arCOG04662">
    <property type="taxonomic scope" value="Archaea"/>
</dbReference>
<keyword evidence="1" id="KW-0812">Transmembrane</keyword>
<gene>
    <name evidence="2" type="ORF">C447_09212</name>
</gene>
<evidence type="ECO:0000313" key="3">
    <source>
        <dbReference type="Proteomes" id="UP000011566"/>
    </source>
</evidence>
<dbReference type="AlphaFoldDB" id="M0LZI1"/>
<dbReference type="InterPro" id="IPR014509">
    <property type="entry name" value="YjdF-like"/>
</dbReference>
<dbReference type="RefSeq" id="WP_007693163.1">
    <property type="nucleotide sequence ID" value="NZ_AJRK01000426.1"/>
</dbReference>
<evidence type="ECO:0000256" key="1">
    <source>
        <dbReference type="SAM" id="Phobius"/>
    </source>
</evidence>
<feature type="transmembrane region" description="Helical" evidence="1">
    <location>
        <begin position="117"/>
        <end position="136"/>
    </location>
</feature>
<evidence type="ECO:0000313" key="2">
    <source>
        <dbReference type="EMBL" id="EMA38563.1"/>
    </source>
</evidence>
<name>M0LZI1_9EURY</name>
<proteinExistence type="predicted"/>
<evidence type="ECO:0008006" key="4">
    <source>
        <dbReference type="Google" id="ProtNLM"/>
    </source>
</evidence>
<organism evidence="2 3">
    <name type="scientific">Halococcus hamelinensis 100A6</name>
    <dbReference type="NCBI Taxonomy" id="1132509"/>
    <lineage>
        <taxon>Archaea</taxon>
        <taxon>Methanobacteriati</taxon>
        <taxon>Methanobacteriota</taxon>
        <taxon>Stenosarchaea group</taxon>
        <taxon>Halobacteria</taxon>
        <taxon>Halobacteriales</taxon>
        <taxon>Halococcaceae</taxon>
        <taxon>Halococcus</taxon>
    </lineage>
</organism>
<dbReference type="Pfam" id="PF09997">
    <property type="entry name" value="DUF2238"/>
    <property type="match status" value="1"/>
</dbReference>
<dbReference type="PATRIC" id="fig|1132509.6.peg.2080"/>
<reference evidence="2 3" key="1">
    <citation type="journal article" date="2014" name="PLoS Genet.">
        <title>Phylogenetically driven sequencing of extremely halophilic archaea reveals strategies for static and dynamic osmo-response.</title>
        <authorList>
            <person name="Becker E.A."/>
            <person name="Seitzer P.M."/>
            <person name="Tritt A."/>
            <person name="Larsen D."/>
            <person name="Krusor M."/>
            <person name="Yao A.I."/>
            <person name="Wu D."/>
            <person name="Madern D."/>
            <person name="Eisen J.A."/>
            <person name="Darling A.E."/>
            <person name="Facciotti M.T."/>
        </authorList>
    </citation>
    <scope>NUCLEOTIDE SEQUENCE [LARGE SCALE GENOMIC DNA]</scope>
    <source>
        <strain evidence="2 3">100A6</strain>
    </source>
</reference>
<keyword evidence="3" id="KW-1185">Reference proteome</keyword>